<dbReference type="RefSeq" id="WP_134359028.1">
    <property type="nucleotide sequence ID" value="NZ_CP038033.1"/>
</dbReference>
<proteinExistence type="predicted"/>
<evidence type="ECO:0000256" key="2">
    <source>
        <dbReference type="ARBA" id="ARBA00022525"/>
    </source>
</evidence>
<dbReference type="SUPFAM" id="SSF50876">
    <property type="entry name" value="Avidin/streptavidin"/>
    <property type="match status" value="1"/>
</dbReference>
<dbReference type="KEGG" id="nwr:E3U44_15555"/>
<dbReference type="Proteomes" id="UP000294325">
    <property type="component" value="Chromosome"/>
</dbReference>
<feature type="signal peptide" evidence="4">
    <location>
        <begin position="1"/>
        <end position="22"/>
    </location>
</feature>
<evidence type="ECO:0000313" key="5">
    <source>
        <dbReference type="EMBL" id="QBQ55771.1"/>
    </source>
</evidence>
<comment type="subcellular location">
    <subcellularLocation>
        <location evidence="1">Secreted</location>
    </subcellularLocation>
</comment>
<evidence type="ECO:0000256" key="3">
    <source>
        <dbReference type="ARBA" id="ARBA00022729"/>
    </source>
</evidence>
<keyword evidence="6" id="KW-1185">Reference proteome</keyword>
<dbReference type="Gene3D" id="2.40.128.30">
    <property type="entry name" value="Avidin-like"/>
    <property type="match status" value="1"/>
</dbReference>
<keyword evidence="3 4" id="KW-0732">Signal</keyword>
<evidence type="ECO:0000256" key="1">
    <source>
        <dbReference type="ARBA" id="ARBA00004613"/>
    </source>
</evidence>
<accession>A0A4P7C044</accession>
<evidence type="ECO:0008006" key="7">
    <source>
        <dbReference type="Google" id="ProtNLM"/>
    </source>
</evidence>
<dbReference type="EMBL" id="CP038033">
    <property type="protein sequence ID" value="QBQ55771.1"/>
    <property type="molecule type" value="Genomic_DNA"/>
</dbReference>
<dbReference type="GO" id="GO:0009374">
    <property type="term" value="F:biotin binding"/>
    <property type="evidence" value="ECO:0007669"/>
    <property type="project" value="InterPro"/>
</dbReference>
<organism evidence="5 6">
    <name type="scientific">Nitrosococcus wardiae</name>
    <dbReference type="NCBI Taxonomy" id="1814290"/>
    <lineage>
        <taxon>Bacteria</taxon>
        <taxon>Pseudomonadati</taxon>
        <taxon>Pseudomonadota</taxon>
        <taxon>Gammaproteobacteria</taxon>
        <taxon>Chromatiales</taxon>
        <taxon>Chromatiaceae</taxon>
        <taxon>Nitrosococcus</taxon>
    </lineage>
</organism>
<sequence length="150" mass="16742">MKIIRLIFIVALPLLWANIALASDTQQQAIQGLSAWVNQSGSTLHIDSIDPAGQITGHYINRAQGYGCQNTPYPVTGWVYGTAITFTVKWENATEACNSITSWTGFYYDGVITTLWQLVVNKSKNKKQIIQGQDVFKPVKQKRLPSLKLK</sequence>
<evidence type="ECO:0000256" key="4">
    <source>
        <dbReference type="SAM" id="SignalP"/>
    </source>
</evidence>
<protein>
    <recommendedName>
        <fullName evidence="7">Avidin</fullName>
    </recommendedName>
</protein>
<dbReference type="AlphaFoldDB" id="A0A4P7C044"/>
<dbReference type="Pfam" id="PF01382">
    <property type="entry name" value="Avidin"/>
    <property type="match status" value="1"/>
</dbReference>
<dbReference type="PROSITE" id="PS51326">
    <property type="entry name" value="AVIDIN_2"/>
    <property type="match status" value="1"/>
</dbReference>
<name>A0A4P7C044_9GAMM</name>
<dbReference type="InterPro" id="IPR005468">
    <property type="entry name" value="Avidin/str"/>
</dbReference>
<evidence type="ECO:0000313" key="6">
    <source>
        <dbReference type="Proteomes" id="UP000294325"/>
    </source>
</evidence>
<dbReference type="OrthoDB" id="7376237at2"/>
<dbReference type="GO" id="GO:0005576">
    <property type="term" value="C:extracellular region"/>
    <property type="evidence" value="ECO:0007669"/>
    <property type="project" value="UniProtKB-SubCell"/>
</dbReference>
<reference evidence="5 6" key="1">
    <citation type="submission" date="2019-03" db="EMBL/GenBank/DDBJ databases">
        <title>The genome sequence of Nitrosococcus wardiae strain D1FHST reveals the archetypal metabolic capacity of ammonia-oxidizing Gammaproteobacteria.</title>
        <authorList>
            <person name="Wang L."/>
            <person name="Lim C.K."/>
            <person name="Hanson T.E."/>
            <person name="Dang H."/>
            <person name="Klotz M.G."/>
        </authorList>
    </citation>
    <scope>NUCLEOTIDE SEQUENCE [LARGE SCALE GENOMIC DNA]</scope>
    <source>
        <strain evidence="5 6">D1FHS</strain>
    </source>
</reference>
<feature type="chain" id="PRO_5020960106" description="Avidin" evidence="4">
    <location>
        <begin position="23"/>
        <end position="150"/>
    </location>
</feature>
<gene>
    <name evidence="5" type="ORF">E3U44_15555</name>
</gene>
<keyword evidence="2" id="KW-0964">Secreted</keyword>
<dbReference type="InterPro" id="IPR036896">
    <property type="entry name" value="Avidin-like_sf"/>
</dbReference>